<organism evidence="2 3">
    <name type="scientific">Streptomyces tsukubensis</name>
    <dbReference type="NCBI Taxonomy" id="83656"/>
    <lineage>
        <taxon>Bacteria</taxon>
        <taxon>Bacillati</taxon>
        <taxon>Actinomycetota</taxon>
        <taxon>Actinomycetes</taxon>
        <taxon>Kitasatosporales</taxon>
        <taxon>Streptomycetaceae</taxon>
        <taxon>Streptomyces</taxon>
    </lineage>
</organism>
<accession>A0A1V4A3W7</accession>
<evidence type="ECO:0000256" key="1">
    <source>
        <dbReference type="SAM" id="MobiDB-lite"/>
    </source>
</evidence>
<dbReference type="EMBL" id="MVFC01000024">
    <property type="protein sequence ID" value="OON75126.1"/>
    <property type="molecule type" value="Genomic_DNA"/>
</dbReference>
<protein>
    <submittedName>
        <fullName evidence="2">Uncharacterized protein</fullName>
    </submittedName>
</protein>
<proteinExistence type="predicted"/>
<reference evidence="2 3" key="1">
    <citation type="submission" date="2017-02" db="EMBL/GenBank/DDBJ databases">
        <title>Draft Genome Sequence of Streptomyces tsukubaensis F601, a Producer of the immunosuppressant tacrolimus FK506.</title>
        <authorList>
            <person name="Zong G."/>
            <person name="Zhong C."/>
            <person name="Fu J."/>
            <person name="Qin R."/>
            <person name="Cao G."/>
        </authorList>
    </citation>
    <scope>NUCLEOTIDE SEQUENCE [LARGE SCALE GENOMIC DNA]</scope>
    <source>
        <strain evidence="2 3">F601</strain>
    </source>
</reference>
<comment type="caution">
    <text evidence="2">The sequence shown here is derived from an EMBL/GenBank/DDBJ whole genome shotgun (WGS) entry which is preliminary data.</text>
</comment>
<dbReference type="AlphaFoldDB" id="A0A1V4A3W7"/>
<gene>
    <name evidence="2" type="ORF">B1H18_23485</name>
</gene>
<evidence type="ECO:0000313" key="2">
    <source>
        <dbReference type="EMBL" id="OON75126.1"/>
    </source>
</evidence>
<keyword evidence="3" id="KW-1185">Reference proteome</keyword>
<name>A0A1V4A3W7_9ACTN</name>
<evidence type="ECO:0000313" key="3">
    <source>
        <dbReference type="Proteomes" id="UP000190539"/>
    </source>
</evidence>
<sequence length="119" mass="12501">MEQAGQRVARRLPQRTSSSPAGSLLEPKWSRISPVALSSRVRCPVRRIGWAQPPSPAIWCARGARWPVAASFASLAVSRARRSSADRPAAEAVTSAGQVCVVNADDGSETAGAVAEYGS</sequence>
<dbReference type="Proteomes" id="UP000190539">
    <property type="component" value="Unassembled WGS sequence"/>
</dbReference>
<feature type="region of interest" description="Disordered" evidence="1">
    <location>
        <begin position="1"/>
        <end position="26"/>
    </location>
</feature>